<dbReference type="PANTHER" id="PTHR11808">
    <property type="entry name" value="TRANS-SULFURATION ENZYME FAMILY MEMBER"/>
    <property type="match status" value="1"/>
</dbReference>
<dbReference type="Gene3D" id="3.40.640.10">
    <property type="entry name" value="Type I PLP-dependent aspartate aminotransferase-like (Major domain)"/>
    <property type="match status" value="1"/>
</dbReference>
<keyword evidence="10" id="KW-1185">Reference proteome</keyword>
<dbReference type="InterPro" id="IPR015424">
    <property type="entry name" value="PyrdxlP-dep_Trfase"/>
</dbReference>
<organism evidence="9 10">
    <name type="scientific">Laccaria amethystina LaAM-08-1</name>
    <dbReference type="NCBI Taxonomy" id="1095629"/>
    <lineage>
        <taxon>Eukaryota</taxon>
        <taxon>Fungi</taxon>
        <taxon>Dikarya</taxon>
        <taxon>Basidiomycota</taxon>
        <taxon>Agaricomycotina</taxon>
        <taxon>Agaricomycetes</taxon>
        <taxon>Agaricomycetidae</taxon>
        <taxon>Agaricales</taxon>
        <taxon>Agaricineae</taxon>
        <taxon>Hydnangiaceae</taxon>
        <taxon>Laccaria</taxon>
    </lineage>
</organism>
<evidence type="ECO:0000256" key="2">
    <source>
        <dbReference type="ARBA" id="ARBA00005038"/>
    </source>
</evidence>
<dbReference type="PANTHER" id="PTHR11808:SF15">
    <property type="entry name" value="CYSTATHIONINE GAMMA-LYASE"/>
    <property type="match status" value="1"/>
</dbReference>
<dbReference type="SUPFAM" id="SSF53383">
    <property type="entry name" value="PLP-dependent transferases"/>
    <property type="match status" value="1"/>
</dbReference>
<dbReference type="GO" id="GO:0030170">
    <property type="term" value="F:pyridoxal phosphate binding"/>
    <property type="evidence" value="ECO:0007669"/>
    <property type="project" value="InterPro"/>
</dbReference>
<evidence type="ECO:0000256" key="3">
    <source>
        <dbReference type="ARBA" id="ARBA00009077"/>
    </source>
</evidence>
<evidence type="ECO:0000313" key="9">
    <source>
        <dbReference type="EMBL" id="KIJ90852.1"/>
    </source>
</evidence>
<dbReference type="Pfam" id="PF01053">
    <property type="entry name" value="Cys_Met_Meta_PP"/>
    <property type="match status" value="1"/>
</dbReference>
<dbReference type="OrthoDB" id="3047386at2759"/>
<reference evidence="10" key="2">
    <citation type="submission" date="2015-01" db="EMBL/GenBank/DDBJ databases">
        <title>Evolutionary Origins and Diversification of the Mycorrhizal Mutualists.</title>
        <authorList>
            <consortium name="DOE Joint Genome Institute"/>
            <consortium name="Mycorrhizal Genomics Consortium"/>
            <person name="Kohler A."/>
            <person name="Kuo A."/>
            <person name="Nagy L.G."/>
            <person name="Floudas D."/>
            <person name="Copeland A."/>
            <person name="Barry K.W."/>
            <person name="Cichocki N."/>
            <person name="Veneault-Fourrey C."/>
            <person name="LaButti K."/>
            <person name="Lindquist E.A."/>
            <person name="Lipzen A."/>
            <person name="Lundell T."/>
            <person name="Morin E."/>
            <person name="Murat C."/>
            <person name="Riley R."/>
            <person name="Ohm R."/>
            <person name="Sun H."/>
            <person name="Tunlid A."/>
            <person name="Henrissat B."/>
            <person name="Grigoriev I.V."/>
            <person name="Hibbett D.S."/>
            <person name="Martin F."/>
        </authorList>
    </citation>
    <scope>NUCLEOTIDE SEQUENCE [LARGE SCALE GENOMIC DNA]</scope>
    <source>
        <strain evidence="10">LaAM-08-1</strain>
    </source>
</reference>
<dbReference type="STRING" id="1095629.A0A0C9X2P7"/>
<evidence type="ECO:0000313" key="10">
    <source>
        <dbReference type="Proteomes" id="UP000054477"/>
    </source>
</evidence>
<evidence type="ECO:0000256" key="1">
    <source>
        <dbReference type="ARBA" id="ARBA00001933"/>
    </source>
</evidence>
<sequence length="128" mass="13874">MTKVANGNQGLETTFVDLEHADEDIVRDAIRAKTELIWIESPTNPTLRLIDLPRLAQIVHSHLSHPLLLVDNTFLSPSTPLPTSGLASSSTVSLNASTATRTSSWAHSSFRPTHLCTSNSGSCKTRLV</sequence>
<dbReference type="EC" id="4.4.1.1" evidence="4"/>
<dbReference type="InterPro" id="IPR000277">
    <property type="entry name" value="Cys/Met-Metab_PyrdxlP-dep_enz"/>
</dbReference>
<evidence type="ECO:0000256" key="7">
    <source>
        <dbReference type="ARBA" id="ARBA00029853"/>
    </source>
</evidence>
<proteinExistence type="inferred from homology"/>
<dbReference type="GO" id="GO:0005737">
    <property type="term" value="C:cytoplasm"/>
    <property type="evidence" value="ECO:0007669"/>
    <property type="project" value="TreeGrafter"/>
</dbReference>
<evidence type="ECO:0000256" key="6">
    <source>
        <dbReference type="ARBA" id="ARBA00023192"/>
    </source>
</evidence>
<dbReference type="AlphaFoldDB" id="A0A0C9X2P7"/>
<evidence type="ECO:0000256" key="8">
    <source>
        <dbReference type="RuleBase" id="RU362118"/>
    </source>
</evidence>
<name>A0A0C9X2P7_9AGAR</name>
<comment type="similarity">
    <text evidence="3 8">Belongs to the trans-sulfuration enzymes family.</text>
</comment>
<dbReference type="Proteomes" id="UP000054477">
    <property type="component" value="Unassembled WGS sequence"/>
</dbReference>
<accession>A0A0C9X2P7</accession>
<dbReference type="HOGENOM" id="CLU_1959930_0_0_1"/>
<comment type="cofactor">
    <cofactor evidence="1 8">
        <name>pyridoxal 5'-phosphate</name>
        <dbReference type="ChEBI" id="CHEBI:597326"/>
    </cofactor>
</comment>
<dbReference type="GO" id="GO:0019346">
    <property type="term" value="P:transsulfuration"/>
    <property type="evidence" value="ECO:0007669"/>
    <property type="project" value="InterPro"/>
</dbReference>
<dbReference type="EMBL" id="KN839100">
    <property type="protein sequence ID" value="KIJ90852.1"/>
    <property type="molecule type" value="Genomic_DNA"/>
</dbReference>
<evidence type="ECO:0000256" key="4">
    <source>
        <dbReference type="ARBA" id="ARBA00012085"/>
    </source>
</evidence>
<keyword evidence="6" id="KW-0028">Amino-acid biosynthesis</keyword>
<protein>
    <recommendedName>
        <fullName evidence="4">cystathionine gamma-lyase</fullName>
        <ecNumber evidence="4">4.4.1.1</ecNumber>
    </recommendedName>
    <alternativeName>
        <fullName evidence="7">Gamma-cystathionase</fullName>
    </alternativeName>
</protein>
<evidence type="ECO:0000256" key="5">
    <source>
        <dbReference type="ARBA" id="ARBA00022898"/>
    </source>
</evidence>
<reference evidence="9 10" key="1">
    <citation type="submission" date="2014-04" db="EMBL/GenBank/DDBJ databases">
        <authorList>
            <consortium name="DOE Joint Genome Institute"/>
            <person name="Kuo A."/>
            <person name="Kohler A."/>
            <person name="Nagy L.G."/>
            <person name="Floudas D."/>
            <person name="Copeland A."/>
            <person name="Barry K.W."/>
            <person name="Cichocki N."/>
            <person name="Veneault-Fourrey C."/>
            <person name="LaButti K."/>
            <person name="Lindquist E.A."/>
            <person name="Lipzen A."/>
            <person name="Lundell T."/>
            <person name="Morin E."/>
            <person name="Murat C."/>
            <person name="Sun H."/>
            <person name="Tunlid A."/>
            <person name="Henrissat B."/>
            <person name="Grigoriev I.V."/>
            <person name="Hibbett D.S."/>
            <person name="Martin F."/>
            <person name="Nordberg H.P."/>
            <person name="Cantor M.N."/>
            <person name="Hua S.X."/>
        </authorList>
    </citation>
    <scope>NUCLEOTIDE SEQUENCE [LARGE SCALE GENOMIC DNA]</scope>
    <source>
        <strain evidence="9 10">LaAM-08-1</strain>
    </source>
</reference>
<dbReference type="GO" id="GO:0019343">
    <property type="term" value="P:cysteine biosynthetic process via cystathionine"/>
    <property type="evidence" value="ECO:0007669"/>
    <property type="project" value="TreeGrafter"/>
</dbReference>
<dbReference type="GO" id="GO:0004123">
    <property type="term" value="F:cystathionine gamma-lyase activity"/>
    <property type="evidence" value="ECO:0007669"/>
    <property type="project" value="TreeGrafter"/>
</dbReference>
<comment type="pathway">
    <text evidence="2">Amino-acid biosynthesis; L-cysteine biosynthesis; L-cysteine from L-homocysteine and L-serine: step 2/2.</text>
</comment>
<gene>
    <name evidence="9" type="ORF">K443DRAFT_686430</name>
</gene>
<keyword evidence="5 8" id="KW-0663">Pyridoxal phosphate</keyword>
<dbReference type="InterPro" id="IPR015421">
    <property type="entry name" value="PyrdxlP-dep_Trfase_major"/>
</dbReference>
<keyword evidence="6" id="KW-0198">Cysteine biosynthesis</keyword>